<keyword evidence="4" id="KW-0411">Iron-sulfur</keyword>
<keyword evidence="2" id="KW-0479">Metal-binding</keyword>
<organism evidence="5">
    <name type="scientific">uncultured Caudovirales phage</name>
    <dbReference type="NCBI Taxonomy" id="2100421"/>
    <lineage>
        <taxon>Viruses</taxon>
        <taxon>Duplodnaviria</taxon>
        <taxon>Heunggongvirae</taxon>
        <taxon>Uroviricota</taxon>
        <taxon>Caudoviricetes</taxon>
        <taxon>Peduoviridae</taxon>
        <taxon>Maltschvirus</taxon>
        <taxon>Maltschvirus maltsch</taxon>
    </lineage>
</organism>
<accession>A0A6J5LHM2</accession>
<dbReference type="SUPFAM" id="SSF102114">
    <property type="entry name" value="Radical SAM enzymes"/>
    <property type="match status" value="1"/>
</dbReference>
<name>A0A6J5LHM2_9CAUD</name>
<dbReference type="GO" id="GO:0051536">
    <property type="term" value="F:iron-sulfur cluster binding"/>
    <property type="evidence" value="ECO:0007669"/>
    <property type="project" value="UniProtKB-KW"/>
</dbReference>
<dbReference type="InterPro" id="IPR058240">
    <property type="entry name" value="rSAM_sf"/>
</dbReference>
<sequence length="433" mass="50612">MQKPDTLCMAPWTHTYLSPQSERRMCCASREPAQNFQQYIDTSKGTGVYIPITLDEHWNNEHMKSVRRRMLAGETLPECEVCNDKLLNTSVYRSYFNQLFGHKYLQAVDTTDASGFTTMKPVSWDYRFSNLCNFKCRMCGDMLSSSWESEQRQHNMIDWSNSKNLWMKPEIKYQIESFQNTQIESEFATAVEEHRVEEVYWVGGEPLMYEQHWKYMRRIIELGDGKNVYARYNTNLSRTNYRGIDLYGDILYGLRDWQVCASIDGTGAIGEYIRTGLDYEKWLENFKRGVEVSTHRRQMRLDFTLTLPGMFEVNNIQQLGNDLGVDILAKVIFSFSPDIVLSPLALPKDVLHRWIDELTDDPTTLIGPLRDILVQLKTRPTFQEQYGEEEYRRGIAKGKARVLQLEAIRSQSITMDTILSKRADVYEWWNSIS</sequence>
<dbReference type="NCBIfam" id="NF033640">
    <property type="entry name" value="N_Twi_rSAM"/>
    <property type="match status" value="1"/>
</dbReference>
<protein>
    <submittedName>
        <fullName evidence="5">Radical_SAM domain containing protein</fullName>
    </submittedName>
</protein>
<evidence type="ECO:0000256" key="1">
    <source>
        <dbReference type="ARBA" id="ARBA00022691"/>
    </source>
</evidence>
<dbReference type="Gene3D" id="3.20.20.70">
    <property type="entry name" value="Aldolase class I"/>
    <property type="match status" value="2"/>
</dbReference>
<dbReference type="CDD" id="cd01335">
    <property type="entry name" value="Radical_SAM"/>
    <property type="match status" value="1"/>
</dbReference>
<evidence type="ECO:0000313" key="5">
    <source>
        <dbReference type="EMBL" id="CAB4133691.1"/>
    </source>
</evidence>
<dbReference type="CDD" id="cd21109">
    <property type="entry name" value="SPASM"/>
    <property type="match status" value="1"/>
</dbReference>
<dbReference type="SFLD" id="SFLDS00029">
    <property type="entry name" value="Radical_SAM"/>
    <property type="match status" value="1"/>
</dbReference>
<evidence type="ECO:0000256" key="3">
    <source>
        <dbReference type="ARBA" id="ARBA00023004"/>
    </source>
</evidence>
<dbReference type="GO" id="GO:0046872">
    <property type="term" value="F:metal ion binding"/>
    <property type="evidence" value="ECO:0007669"/>
    <property type="project" value="UniProtKB-KW"/>
</dbReference>
<proteinExistence type="predicted"/>
<reference evidence="5" key="1">
    <citation type="submission" date="2020-04" db="EMBL/GenBank/DDBJ databases">
        <authorList>
            <person name="Chiriac C."/>
            <person name="Salcher M."/>
            <person name="Ghai R."/>
            <person name="Kavagutti S V."/>
        </authorList>
    </citation>
    <scope>NUCLEOTIDE SEQUENCE</scope>
</reference>
<gene>
    <name evidence="5" type="ORF">UFOVP257_413</name>
</gene>
<dbReference type="EMBL" id="LR796274">
    <property type="protein sequence ID" value="CAB4133691.1"/>
    <property type="molecule type" value="Genomic_DNA"/>
</dbReference>
<keyword evidence="3" id="KW-0408">Iron</keyword>
<dbReference type="InterPro" id="IPR013785">
    <property type="entry name" value="Aldolase_TIM"/>
</dbReference>
<evidence type="ECO:0000256" key="4">
    <source>
        <dbReference type="ARBA" id="ARBA00023014"/>
    </source>
</evidence>
<evidence type="ECO:0000256" key="2">
    <source>
        <dbReference type="ARBA" id="ARBA00022723"/>
    </source>
</evidence>
<dbReference type="GO" id="GO:0003824">
    <property type="term" value="F:catalytic activity"/>
    <property type="evidence" value="ECO:0007669"/>
    <property type="project" value="InterPro"/>
</dbReference>
<keyword evidence="1" id="KW-0949">S-adenosyl-L-methionine</keyword>
<dbReference type="InterPro" id="IPR007197">
    <property type="entry name" value="rSAM"/>
</dbReference>